<gene>
    <name evidence="1" type="ORF">J2X78_001513</name>
</gene>
<evidence type="ECO:0000313" key="2">
    <source>
        <dbReference type="Proteomes" id="UP001246858"/>
    </source>
</evidence>
<name>A0ACC6KUQ3_9SPHI</name>
<proteinExistence type="predicted"/>
<keyword evidence="2" id="KW-1185">Reference proteome</keyword>
<accession>A0ACC6KUQ3</accession>
<comment type="caution">
    <text evidence="1">The sequence shown here is derived from an EMBL/GenBank/DDBJ whole genome shotgun (WGS) entry which is preliminary data.</text>
</comment>
<sequence>MYRWGLILWMLSCFLCFAAEAQNISNEGKDFWAVFPSHDPSRNGNTGVPALANVRIYITAKVASEVTVSCGTFNTAPITVPANTVVWVDVPRTDAYLDEITDINRSVPNKGIHVQVTPGHEKVAVFEHIYAGARSAASLILPIEALGREYYSMNYTQDQSNRETSKNFLVLVAANPDTRLIVHRKDGTTFPVLLANAGDVYEYMPANREDLTGVYAEIDPASPDNCNKRFAAYSGSTSLIIGCNGSRDPLFQQLYPPGSWGKNYGVAPFKDRRYIVRILAGQDNTNVQFNGQAISLSKGEFFTSQELTEASFITANKHISVAQYSLTQACSSGSGEELIGDPEMVLLNPVEFNVKSTTLFSSDQQNIDHRYINVLMKTTATSTFKVNGQAVNATWNPVPSNPTYSYTQIEITDISSYLTANEGFNAVAYGFGAHESYAYSAGTNLAANTYFLVSNKITQRDAQNACVGQESDFKVILPYLVSKITWKLDDGTEEEGTLNPRIITASDGSLSYEYTYDKNITFYALGQHEVVIKIELPNNGSGCLSEGAEFTYPFDVFPLPIADFNVAADNCPDTEIQFTDLSTSNLPDNRALNKWLWDFGDNSTSTEQNPKHVYTSSGSFEVKLSAGLDEACMSDVKTFTISIRPKINAAFSAPATGCVNKEIAFIDASSSAAGPMVSWQWDFGDGSAVSTLQHPKHTYQNAGTFTITLITQTANGCQSLAAKREVVIHSLPVVDFTLPTVCVNDVAQFTNKSVNADASITGLTYSWNFGDGAALAADNVSTQTNGSHQYRIGNNYTVTLTATNANGCSFSVSKQFTVNGGHITPVFDVVNRNALCSSRKITVQNKSTINSGKIIRLVWLIDDAAQLTVNDPEPDAFYELSPPPATSSMPKNIAIKLLAYSGDNCVEPLIENVTLYPAPALVFDPIAPVCLNSAVFRIQSARETLGIPPQNSSYSGPGIISVDGDFDPRLAGVGTHTLTYHYSSAAGCEESITQTIRVNPLPELDLKRDIYLLSGGEIRIDARASGSNLRYKWLPAAGLDRDDVLNPTVKIDEDREYTLTVTTGSGCSTTAKVKVHLVSSINAANAFSPNGDGVNDTWVLKYIETYPGVAVDIFNRYGEKIFSSQGYSIPFDGNYNGKQLPVGTYYYMIDPKNGKQIIKGALTLVR</sequence>
<organism evidence="1 2">
    <name type="scientific">Pedobacter africanus</name>
    <dbReference type="NCBI Taxonomy" id="151894"/>
    <lineage>
        <taxon>Bacteria</taxon>
        <taxon>Pseudomonadati</taxon>
        <taxon>Bacteroidota</taxon>
        <taxon>Sphingobacteriia</taxon>
        <taxon>Sphingobacteriales</taxon>
        <taxon>Sphingobacteriaceae</taxon>
        <taxon>Pedobacter</taxon>
    </lineage>
</organism>
<dbReference type="EMBL" id="JAVDTF010000001">
    <property type="protein sequence ID" value="MDR6782961.1"/>
    <property type="molecule type" value="Genomic_DNA"/>
</dbReference>
<evidence type="ECO:0000313" key="1">
    <source>
        <dbReference type="EMBL" id="MDR6782961.1"/>
    </source>
</evidence>
<dbReference type="Proteomes" id="UP001246858">
    <property type="component" value="Unassembled WGS sequence"/>
</dbReference>
<protein>
    <submittedName>
        <fullName evidence="1">Gliding motility-associated-like protein</fullName>
    </submittedName>
</protein>
<reference evidence="1" key="1">
    <citation type="submission" date="2023-07" db="EMBL/GenBank/DDBJ databases">
        <title>Sorghum-associated microbial communities from plants grown in Nebraska, USA.</title>
        <authorList>
            <person name="Schachtman D."/>
        </authorList>
    </citation>
    <scope>NUCLEOTIDE SEQUENCE</scope>
    <source>
        <strain evidence="1">2697</strain>
    </source>
</reference>